<gene>
    <name evidence="1" type="ORF">EVOR1521_LOCUS16092</name>
</gene>
<organism evidence="1 2">
    <name type="scientific">Effrenium voratum</name>
    <dbReference type="NCBI Taxonomy" id="2562239"/>
    <lineage>
        <taxon>Eukaryota</taxon>
        <taxon>Sar</taxon>
        <taxon>Alveolata</taxon>
        <taxon>Dinophyceae</taxon>
        <taxon>Suessiales</taxon>
        <taxon>Symbiodiniaceae</taxon>
        <taxon>Effrenium</taxon>
    </lineage>
</organism>
<dbReference type="EMBL" id="CAUJNA010002135">
    <property type="protein sequence ID" value="CAJ1390768.1"/>
    <property type="molecule type" value="Genomic_DNA"/>
</dbReference>
<proteinExistence type="predicted"/>
<keyword evidence="2" id="KW-1185">Reference proteome</keyword>
<accession>A0AA36N3B0</accession>
<name>A0AA36N3B0_9DINO</name>
<sequence>MLADSPCLEVQIWAYVESAQAPELASQRVVRLALTGDKAVGLWPINLTAPADEQPHAKLTGATKLSQEFQSPFPAQVHVVLDYICRQPNSITKLLLSKVQAHGQLVLAERLSLKISAKSLLSSLLASNSNLGQMHS</sequence>
<reference evidence="1" key="1">
    <citation type="submission" date="2023-08" db="EMBL/GenBank/DDBJ databases">
        <authorList>
            <person name="Chen Y."/>
            <person name="Shah S."/>
            <person name="Dougan E. K."/>
            <person name="Thang M."/>
            <person name="Chan C."/>
        </authorList>
    </citation>
    <scope>NUCLEOTIDE SEQUENCE</scope>
</reference>
<dbReference type="Proteomes" id="UP001178507">
    <property type="component" value="Unassembled WGS sequence"/>
</dbReference>
<protein>
    <submittedName>
        <fullName evidence="1">Uncharacterized protein</fullName>
    </submittedName>
</protein>
<evidence type="ECO:0000313" key="1">
    <source>
        <dbReference type="EMBL" id="CAJ1390768.1"/>
    </source>
</evidence>
<dbReference type="AlphaFoldDB" id="A0AA36N3B0"/>
<evidence type="ECO:0000313" key="2">
    <source>
        <dbReference type="Proteomes" id="UP001178507"/>
    </source>
</evidence>
<comment type="caution">
    <text evidence="1">The sequence shown here is derived from an EMBL/GenBank/DDBJ whole genome shotgun (WGS) entry which is preliminary data.</text>
</comment>